<feature type="compositionally biased region" description="Pro residues" evidence="1">
    <location>
        <begin position="103"/>
        <end position="118"/>
    </location>
</feature>
<feature type="compositionally biased region" description="Basic and acidic residues" evidence="1">
    <location>
        <begin position="318"/>
        <end position="330"/>
    </location>
</feature>
<feature type="compositionally biased region" description="Low complexity" evidence="1">
    <location>
        <begin position="119"/>
        <end position="164"/>
    </location>
</feature>
<protein>
    <submittedName>
        <fullName evidence="2">Uncharacterized protein</fullName>
    </submittedName>
</protein>
<evidence type="ECO:0000256" key="1">
    <source>
        <dbReference type="SAM" id="MobiDB-lite"/>
    </source>
</evidence>
<feature type="compositionally biased region" description="Basic and acidic residues" evidence="1">
    <location>
        <begin position="90"/>
        <end position="101"/>
    </location>
</feature>
<dbReference type="Proteomes" id="UP000679335">
    <property type="component" value="Chromosome"/>
</dbReference>
<feature type="region of interest" description="Disordered" evidence="1">
    <location>
        <begin position="239"/>
        <end position="266"/>
    </location>
</feature>
<gene>
    <name evidence="2" type="ORF">KKR89_02655</name>
</gene>
<feature type="region of interest" description="Disordered" evidence="1">
    <location>
        <begin position="62"/>
        <end position="220"/>
    </location>
</feature>
<accession>A0ABX8GLV5</accession>
<organism evidence="2 3">
    <name type="scientific">Cellulomonas dongxiuzhuiae</name>
    <dbReference type="NCBI Taxonomy" id="2819979"/>
    <lineage>
        <taxon>Bacteria</taxon>
        <taxon>Bacillati</taxon>
        <taxon>Actinomycetota</taxon>
        <taxon>Actinomycetes</taxon>
        <taxon>Micrococcales</taxon>
        <taxon>Cellulomonadaceae</taxon>
        <taxon>Cellulomonas</taxon>
    </lineage>
</organism>
<dbReference type="RefSeq" id="WP_208197150.1">
    <property type="nucleotide sequence ID" value="NZ_CP076023.1"/>
</dbReference>
<feature type="region of interest" description="Disordered" evidence="1">
    <location>
        <begin position="291"/>
        <end position="343"/>
    </location>
</feature>
<reference evidence="2 3" key="1">
    <citation type="submission" date="2021-05" db="EMBL/GenBank/DDBJ databases">
        <title>Novel species in genus Cellulomonas.</title>
        <authorList>
            <person name="Zhang G."/>
        </authorList>
    </citation>
    <scope>NUCLEOTIDE SEQUENCE [LARGE SCALE GENOMIC DNA]</scope>
    <source>
        <strain evidence="3">zg-ZUI157</strain>
    </source>
</reference>
<evidence type="ECO:0000313" key="2">
    <source>
        <dbReference type="EMBL" id="QWC16586.1"/>
    </source>
</evidence>
<name>A0ABX8GLV5_9CELL</name>
<keyword evidence="3" id="KW-1185">Reference proteome</keyword>
<feature type="compositionally biased region" description="Basic and acidic residues" evidence="1">
    <location>
        <begin position="190"/>
        <end position="213"/>
    </location>
</feature>
<proteinExistence type="predicted"/>
<sequence length="343" mass="35599">MQGGSWVVKGGVKVVTGLRTAFKFDLDGFGGGFGPQVAVAGAGAGVRANPFAGLLNAMTEGSATSAGTAGRTPVRDAFFGPRETAVLDSPRADTPRAEAPRAEAPPAPRADAPPPPGVAAPDAPGAEAPAGPRADAPDGVQPEAPGSGPDAAPGPAAGSPQQPGRLWSPHDEPASTVPQAEAPNPDYTPDDVRDALDRAPRNADGQPVDHRTGEPLLATRADGTRGWHMVWDPENNLWVAERPGTGHPAPGSMPETGTPNSFGYDEHGQLMTYANSRPSYAPGQVEAVWEAAPKRTDEGCSAMSPDEHDPQSPLLEQARPRRDVRGRDAVRGPGRRPSRRRGR</sequence>
<evidence type="ECO:0000313" key="3">
    <source>
        <dbReference type="Proteomes" id="UP000679335"/>
    </source>
</evidence>
<dbReference type="EMBL" id="CP076023">
    <property type="protein sequence ID" value="QWC16586.1"/>
    <property type="molecule type" value="Genomic_DNA"/>
</dbReference>
<feature type="compositionally biased region" description="Basic residues" evidence="1">
    <location>
        <begin position="333"/>
        <end position="343"/>
    </location>
</feature>